<protein>
    <submittedName>
        <fullName evidence="1">Uncharacterized protein</fullName>
    </submittedName>
</protein>
<dbReference type="Proteomes" id="UP000831701">
    <property type="component" value="Chromosome 24"/>
</dbReference>
<organism evidence="1 2">
    <name type="scientific">Scortum barcoo</name>
    <name type="common">barcoo grunter</name>
    <dbReference type="NCBI Taxonomy" id="214431"/>
    <lineage>
        <taxon>Eukaryota</taxon>
        <taxon>Metazoa</taxon>
        <taxon>Chordata</taxon>
        <taxon>Craniata</taxon>
        <taxon>Vertebrata</taxon>
        <taxon>Euteleostomi</taxon>
        <taxon>Actinopterygii</taxon>
        <taxon>Neopterygii</taxon>
        <taxon>Teleostei</taxon>
        <taxon>Neoteleostei</taxon>
        <taxon>Acanthomorphata</taxon>
        <taxon>Eupercaria</taxon>
        <taxon>Centrarchiformes</taxon>
        <taxon>Terapontoidei</taxon>
        <taxon>Terapontidae</taxon>
        <taxon>Scortum</taxon>
    </lineage>
</organism>
<evidence type="ECO:0000313" key="2">
    <source>
        <dbReference type="Proteomes" id="UP000831701"/>
    </source>
</evidence>
<keyword evidence="2" id="KW-1185">Reference proteome</keyword>
<comment type="caution">
    <text evidence="1">The sequence shown here is derived from an EMBL/GenBank/DDBJ whole genome shotgun (WGS) entry which is preliminary data.</text>
</comment>
<reference evidence="1" key="1">
    <citation type="submission" date="2022-04" db="EMBL/GenBank/DDBJ databases">
        <title>Jade perch genome.</title>
        <authorList>
            <person name="Chao B."/>
        </authorList>
    </citation>
    <scope>NUCLEOTIDE SEQUENCE</scope>
    <source>
        <strain evidence="1">CB-2022</strain>
    </source>
</reference>
<name>A0ACB8V7Z8_9TELE</name>
<dbReference type="EMBL" id="CM041554">
    <property type="protein sequence ID" value="KAI3351776.1"/>
    <property type="molecule type" value="Genomic_DNA"/>
</dbReference>
<gene>
    <name evidence="1" type="ORF">L3Q82_020607</name>
</gene>
<accession>A0ACB8V7Z8</accession>
<sequence length="1771" mass="197129">MKIEEKMPSSVLLTALLTLPLAVGEREDVQRLCTGKEFRLPVYSTSRMVTFAPNEMGPRHVLLDKTTVKDPRFEWTRDKMLVLKEVTHDDQGLYSIKLTSGFTYETVRLIVSECIKSYYRNYGENFEHTIPENGSILEFSPRGAPPEAMPVVLWNQSNPVTSNVGRGRLLRGGKVWVADRVTQADQGNYTVKDAKGKVLSRSTFTVRGHSFNVTRFTKESLNLPLFLPVPHAHLIFNPARHPDESSLGPFDPKPPRGPVQLIREGHIMDHDMRYRGLISVGRNGTMNEVVIARLTSRHDGVYEIRDGNGNLVSSTALQVIERGGRWRALLKSITVPSGMFVSLAGFILFMKRYPNCSLSQIIAGLRTNRTPPANPPRVNIQDYSQPSTQPSGLYSHSQQPGTPRKWTPRASPTHTGYSPVRVETLTAQNREPHRLAAGCSPSHNATTEVILLFSFSNEVPEHPCVSPVSNQVFERRLIEKYIAENGTDPMNGQPLSEEQLVDIKVSHPIRPKAPSATSIPAILKSLQDEWDAVMLHSFTLRQQLQTTRQELSHALYQHDAACRVIARLTKEVTAAREALATLKPQAGLVAPQAVPASQPAAAGAGGEPMEISEQVGMTPEIIQKLQDKATILTTERKKRGKTVPEELVRAEDLSKYRQVASHAGLHSASVPGILALDLCPSDTNKVLTGGADKNVVVFDKNEEQIVATLKGHTKKVTSVIYHPSQSVVFSASPDNTIRVWSVSGGNCVQVVRAHEAGVTGLSLHATGDYLLSSSEDQYWAFSDIQTGRVLTKVTDESAGCALTCAQFHPDGLIFGTGTADSQIKIWDLKERTNVANFPGHSGPVTSIAFSENGYYLATGAQDSSLKLWDLRKLKNFKTITLDNNYEVKSLVFDQSGTYLAVGGSDIRVYICKQWSEVLNFTDHTGLVTGVAFGENAQFLTSAGMDRRMRSHKIAAMGSMFRSEEVCLVQLFLQSGSAYNCVSELGELGLVEFRDLNPNVNAFQRKFVGEVRRCEELEKTFTFLEQEINRSLSPPLQGPLPPPCPTPLAPQPRELITIEEECERLARELQRGLQEQGQPPGSADPALSVPRSPDQDTFSHSLTGKPTKQISAHRHHHLYWKATACLITAKMSTSVLWQAWFTHGRSPHLNGCYGGHVAVTSSWILKKWVTDSSIRTRGKWCNGQCFSFPIGEIRLDRKSRRYVIGGFRTQTFAYPDSTAEREEILQGLQGRIEDIKSVLSQTEAFLQQLLMRAVAVLPQWKVRVQKCKAVQMVLNLCSPSVTDKCLIAEAWCPTAKLPELQSALREGGRKSGSGVDSFYNRLPSSTPPPTLFPLNSFTAGFQNIVDAYGVASYREVNPAVYTIITFPFLFAVMFGDVGHGLLMTLAALWMVLEEKDPKLKNNNNEIWRMMFGGRYLILLMGLFSVYTGAIYNECFSRGLSTFNSGWHVRPMFEKNIWNSSVLAGSQYLSMDPVVAGVFTSPYPFGIDPVWGLSNNKLTFLNSYKMKMSVIIGVIHMTFGVCLSLFNYLHFRQISSVFFVLIPELFFMVCLFGYLVFMVVFKWIAYTPAQSKIAPSILIHFIDMFLFTDNPENPKLYTGQHCEDLLNCPWMLKLVVQKVLVVLALVFCPSPPPWEAHISNGFLVKNQAEERRPLVADDVSINARQVDVEGGPAEEEEFDAADVFMHQAIHTIEYCLGCISNTASYLRLWALSLAHAQLSEVLWVMVMRLALRWQGYVGSVVLFVIFAFFAVLTVSILLVMEGLSAFLHALRLH</sequence>
<evidence type="ECO:0000313" key="1">
    <source>
        <dbReference type="EMBL" id="KAI3351776.1"/>
    </source>
</evidence>
<proteinExistence type="predicted"/>